<proteinExistence type="predicted"/>
<comment type="caution">
    <text evidence="1">The sequence shown here is derived from an EMBL/GenBank/DDBJ whole genome shotgun (WGS) entry which is preliminary data.</text>
</comment>
<dbReference type="EMBL" id="LAZR01044721">
    <property type="protein sequence ID" value="KKL03962.1"/>
    <property type="molecule type" value="Genomic_DNA"/>
</dbReference>
<organism evidence="1">
    <name type="scientific">marine sediment metagenome</name>
    <dbReference type="NCBI Taxonomy" id="412755"/>
    <lineage>
        <taxon>unclassified sequences</taxon>
        <taxon>metagenomes</taxon>
        <taxon>ecological metagenomes</taxon>
    </lineage>
</organism>
<dbReference type="AlphaFoldDB" id="A0A0F9AQQ0"/>
<protein>
    <submittedName>
        <fullName evidence="1">Uncharacterized protein</fullName>
    </submittedName>
</protein>
<name>A0A0F9AQQ0_9ZZZZ</name>
<accession>A0A0F9AQQ0</accession>
<sequence>MERKCNIRILNCYNRNSFSCWDCTHNENSQEKKLTDNYISIVEKVNELFEFLTDEKIPEGVCIKSRPKLSPNKAWSLIWFLQEVTHCLPDHIERCDVCGELYDSNAEGYWLDDQYELNGKTLPKKYWGSYCSDSCAPSVEFVLS</sequence>
<evidence type="ECO:0000313" key="1">
    <source>
        <dbReference type="EMBL" id="KKL03962.1"/>
    </source>
</evidence>
<reference evidence="1" key="1">
    <citation type="journal article" date="2015" name="Nature">
        <title>Complex archaea that bridge the gap between prokaryotes and eukaryotes.</title>
        <authorList>
            <person name="Spang A."/>
            <person name="Saw J.H."/>
            <person name="Jorgensen S.L."/>
            <person name="Zaremba-Niedzwiedzka K."/>
            <person name="Martijn J."/>
            <person name="Lind A.E."/>
            <person name="van Eijk R."/>
            <person name="Schleper C."/>
            <person name="Guy L."/>
            <person name="Ettema T.J."/>
        </authorList>
    </citation>
    <scope>NUCLEOTIDE SEQUENCE</scope>
</reference>
<gene>
    <name evidence="1" type="ORF">LCGC14_2620850</name>
</gene>